<accession>A0A4Y2NAY1</accession>
<sequence length="87" mass="9879">MVFSAATLTHKSPPPLHPLLQLMRVESFWIITIHSKSLHPLLSPWKRAIRGTGGEPGFWGARIRLPCRIFRPVVPTIHVRRVHTTAT</sequence>
<comment type="caution">
    <text evidence="1">The sequence shown here is derived from an EMBL/GenBank/DDBJ whole genome shotgun (WGS) entry which is preliminary data.</text>
</comment>
<evidence type="ECO:0000313" key="2">
    <source>
        <dbReference type="Proteomes" id="UP000499080"/>
    </source>
</evidence>
<dbReference type="Proteomes" id="UP000499080">
    <property type="component" value="Unassembled WGS sequence"/>
</dbReference>
<evidence type="ECO:0000313" key="1">
    <source>
        <dbReference type="EMBL" id="GBN35844.1"/>
    </source>
</evidence>
<protein>
    <submittedName>
        <fullName evidence="1">Uncharacterized protein</fullName>
    </submittedName>
</protein>
<proteinExistence type="predicted"/>
<organism evidence="1 2">
    <name type="scientific">Araneus ventricosus</name>
    <name type="common">Orbweaver spider</name>
    <name type="synonym">Epeira ventricosa</name>
    <dbReference type="NCBI Taxonomy" id="182803"/>
    <lineage>
        <taxon>Eukaryota</taxon>
        <taxon>Metazoa</taxon>
        <taxon>Ecdysozoa</taxon>
        <taxon>Arthropoda</taxon>
        <taxon>Chelicerata</taxon>
        <taxon>Arachnida</taxon>
        <taxon>Araneae</taxon>
        <taxon>Araneomorphae</taxon>
        <taxon>Entelegynae</taxon>
        <taxon>Araneoidea</taxon>
        <taxon>Araneidae</taxon>
        <taxon>Araneus</taxon>
    </lineage>
</organism>
<reference evidence="1 2" key="1">
    <citation type="journal article" date="2019" name="Sci. Rep.">
        <title>Orb-weaving spider Araneus ventricosus genome elucidates the spidroin gene catalogue.</title>
        <authorList>
            <person name="Kono N."/>
            <person name="Nakamura H."/>
            <person name="Ohtoshi R."/>
            <person name="Moran D.A.P."/>
            <person name="Shinohara A."/>
            <person name="Yoshida Y."/>
            <person name="Fujiwara M."/>
            <person name="Mori M."/>
            <person name="Tomita M."/>
            <person name="Arakawa K."/>
        </authorList>
    </citation>
    <scope>NUCLEOTIDE SEQUENCE [LARGE SCALE GENOMIC DNA]</scope>
</reference>
<gene>
    <name evidence="1" type="ORF">AVEN_245915_1</name>
</gene>
<dbReference type="AlphaFoldDB" id="A0A4Y2NAY1"/>
<keyword evidence="2" id="KW-1185">Reference proteome</keyword>
<name>A0A4Y2NAY1_ARAVE</name>
<dbReference type="EMBL" id="BGPR01008756">
    <property type="protein sequence ID" value="GBN35844.1"/>
    <property type="molecule type" value="Genomic_DNA"/>
</dbReference>